<sequence length="348" mass="39906">MIKFFRKIRQNLLMENKTTKYLKYALGEIVLVVIGILIALQINNWNEERKRKENYQATIEQIYNGLELETQQLNFNMAGLYLQQRYADSLYNFSDSLRMEQIPGLLFYLESEPQAFTTSIGFHIQNMVVNPKDKNENLLARNLTNYLSLASSDVSTNDKPISAILIKEGFPVPSVNFGYSLFMGMLNDTAYFKQKDWEKAKSLLQTPEIRSGLVQLAQQKEFLKNELGQLLELSTNSMAQIHDLYPEVRLLYENIGIIGQGTSNQNWVDDTSLTLVDEKEAIWEAVVTLKGGGIKFRENKSWNVNWGGATFPKGQLEWFGPDIITEPGTFRLIVNLSEKNYEFIPVAQ</sequence>
<dbReference type="OrthoDB" id="975117at2"/>
<feature type="transmembrane region" description="Helical" evidence="1">
    <location>
        <begin position="21"/>
        <end position="42"/>
    </location>
</feature>
<dbReference type="AlphaFoldDB" id="A0A3A1NDM1"/>
<name>A0A3A1NDM1_9FLAO</name>
<keyword evidence="1" id="KW-1133">Transmembrane helix</keyword>
<dbReference type="EMBL" id="VNWK01000036">
    <property type="protein sequence ID" value="TXJ91019.1"/>
    <property type="molecule type" value="Genomic_DNA"/>
</dbReference>
<evidence type="ECO:0000313" key="3">
    <source>
        <dbReference type="EMBL" id="TXJ91019.1"/>
    </source>
</evidence>
<keyword evidence="5" id="KW-1185">Reference proteome</keyword>
<evidence type="ECO:0000256" key="1">
    <source>
        <dbReference type="SAM" id="Phobius"/>
    </source>
</evidence>
<proteinExistence type="predicted"/>
<dbReference type="InterPro" id="IPR045749">
    <property type="entry name" value="DUF6090"/>
</dbReference>
<organism evidence="2 4">
    <name type="scientific">Flagellimonas pelagia</name>
    <dbReference type="NCBI Taxonomy" id="2306998"/>
    <lineage>
        <taxon>Bacteria</taxon>
        <taxon>Pseudomonadati</taxon>
        <taxon>Bacteroidota</taxon>
        <taxon>Flavobacteriia</taxon>
        <taxon>Flavobacteriales</taxon>
        <taxon>Flavobacteriaceae</taxon>
        <taxon>Flagellimonas</taxon>
    </lineage>
</organism>
<keyword evidence="1" id="KW-0472">Membrane</keyword>
<evidence type="ECO:0000313" key="5">
    <source>
        <dbReference type="Proteomes" id="UP000321621"/>
    </source>
</evidence>
<dbReference type="Pfam" id="PF19578">
    <property type="entry name" value="DUF6090"/>
    <property type="match status" value="1"/>
</dbReference>
<accession>A0A3A1NDM1</accession>
<comment type="caution">
    <text evidence="2">The sequence shown here is derived from an EMBL/GenBank/DDBJ whole genome shotgun (WGS) entry which is preliminary data.</text>
</comment>
<evidence type="ECO:0000313" key="4">
    <source>
        <dbReference type="Proteomes" id="UP000266691"/>
    </source>
</evidence>
<dbReference type="Proteomes" id="UP000266691">
    <property type="component" value="Unassembled WGS sequence"/>
</dbReference>
<reference evidence="2 4" key="1">
    <citation type="submission" date="2018-08" db="EMBL/GenBank/DDBJ databases">
        <title>Proposal of Muricauda 72 sp.nov. and Muricauda NH166 sp.nov., isolated from seawater.</title>
        <authorList>
            <person name="Cheng H."/>
            <person name="Wu Y.-H."/>
            <person name="Guo L.-L."/>
            <person name="Xu X.-W."/>
        </authorList>
    </citation>
    <scope>NUCLEOTIDE SEQUENCE [LARGE SCALE GENOMIC DNA]</scope>
    <source>
        <strain evidence="2 4">72</strain>
    </source>
</reference>
<reference evidence="3 5" key="2">
    <citation type="submission" date="2019-07" db="EMBL/GenBank/DDBJ databases">
        <title>Draft genome of two Muricauda strains isolated from deep sea.</title>
        <authorList>
            <person name="Sun C."/>
        </authorList>
    </citation>
    <scope>NUCLEOTIDE SEQUENCE [LARGE SCALE GENOMIC DNA]</scope>
    <source>
        <strain evidence="3 5">72</strain>
    </source>
</reference>
<protein>
    <submittedName>
        <fullName evidence="2">Uncharacterized protein</fullName>
    </submittedName>
</protein>
<evidence type="ECO:0000313" key="2">
    <source>
        <dbReference type="EMBL" id="RIV42132.1"/>
    </source>
</evidence>
<gene>
    <name evidence="2" type="ORF">D2V05_18745</name>
    <name evidence="3" type="ORF">FQ017_18585</name>
</gene>
<dbReference type="Gene3D" id="2.60.40.3620">
    <property type="match status" value="1"/>
</dbReference>
<dbReference type="EMBL" id="QXFI01000036">
    <property type="protein sequence ID" value="RIV42132.1"/>
    <property type="molecule type" value="Genomic_DNA"/>
</dbReference>
<keyword evidence="1" id="KW-0812">Transmembrane</keyword>
<dbReference type="Proteomes" id="UP000321621">
    <property type="component" value="Unassembled WGS sequence"/>
</dbReference>